<feature type="transmembrane region" description="Helical" evidence="1">
    <location>
        <begin position="45"/>
        <end position="66"/>
    </location>
</feature>
<organism evidence="2 3">
    <name type="scientific">Salimicrobium halophilum</name>
    <dbReference type="NCBI Taxonomy" id="86666"/>
    <lineage>
        <taxon>Bacteria</taxon>
        <taxon>Bacillati</taxon>
        <taxon>Bacillota</taxon>
        <taxon>Bacilli</taxon>
        <taxon>Bacillales</taxon>
        <taxon>Bacillaceae</taxon>
        <taxon>Salimicrobium</taxon>
    </lineage>
</organism>
<keyword evidence="1" id="KW-1133">Transmembrane helix</keyword>
<gene>
    <name evidence="2" type="ORF">SAMN04490247_1455</name>
</gene>
<sequence>MNRNHRGSFRAIGLTSAISSQLAGGPLAGIFIGKWVDEQFATSPLFLIIGLLAGLGTGTYGTIHLVRKYTGDD</sequence>
<accession>A0A1G8SID9</accession>
<feature type="transmembrane region" description="Helical" evidence="1">
    <location>
        <begin position="12"/>
        <end position="33"/>
    </location>
</feature>
<dbReference type="AlphaFoldDB" id="A0A1G8SID9"/>
<evidence type="ECO:0000313" key="3">
    <source>
        <dbReference type="Proteomes" id="UP000199225"/>
    </source>
</evidence>
<protein>
    <submittedName>
        <fullName evidence="2">Putative F0F1-ATPase subunit Ca2+/Mg2+ transporter</fullName>
    </submittedName>
</protein>
<dbReference type="InterPro" id="IPR032820">
    <property type="entry name" value="ATPase_put"/>
</dbReference>
<keyword evidence="1" id="KW-0812">Transmembrane</keyword>
<dbReference type="EMBL" id="FNEV01000003">
    <property type="protein sequence ID" value="SDJ28420.1"/>
    <property type="molecule type" value="Genomic_DNA"/>
</dbReference>
<evidence type="ECO:0000313" key="2">
    <source>
        <dbReference type="EMBL" id="SDJ28420.1"/>
    </source>
</evidence>
<dbReference type="RefSeq" id="WP_093193199.1">
    <property type="nucleotide sequence ID" value="NZ_FNEV01000003.1"/>
</dbReference>
<keyword evidence="1" id="KW-0472">Membrane</keyword>
<proteinExistence type="predicted"/>
<reference evidence="3" key="1">
    <citation type="submission" date="2016-10" db="EMBL/GenBank/DDBJ databases">
        <authorList>
            <person name="Varghese N."/>
            <person name="Submissions S."/>
        </authorList>
    </citation>
    <scope>NUCLEOTIDE SEQUENCE [LARGE SCALE GENOMIC DNA]</scope>
    <source>
        <strain evidence="3">DSM 4771</strain>
    </source>
</reference>
<dbReference type="Proteomes" id="UP000199225">
    <property type="component" value="Unassembled WGS sequence"/>
</dbReference>
<dbReference type="STRING" id="86666.SAMN04490247_1455"/>
<evidence type="ECO:0000256" key="1">
    <source>
        <dbReference type="SAM" id="Phobius"/>
    </source>
</evidence>
<dbReference type="OrthoDB" id="282803at2"/>
<dbReference type="Pfam" id="PF09527">
    <property type="entry name" value="ATPase_gene1"/>
    <property type="match status" value="1"/>
</dbReference>
<name>A0A1G8SID9_9BACI</name>
<keyword evidence="3" id="KW-1185">Reference proteome</keyword>